<reference evidence="3 4" key="1">
    <citation type="submission" date="2022-10" db="EMBL/GenBank/DDBJ databases">
        <title>The complete genomes of actinobacterial strains from the NBC collection.</title>
        <authorList>
            <person name="Joergensen T.S."/>
            <person name="Alvarez Arevalo M."/>
            <person name="Sterndorff E.B."/>
            <person name="Faurdal D."/>
            <person name="Vuksanovic O."/>
            <person name="Mourched A.-S."/>
            <person name="Charusanti P."/>
            <person name="Shaw S."/>
            <person name="Blin K."/>
            <person name="Weber T."/>
        </authorList>
    </citation>
    <scope>NUCLEOTIDE SEQUENCE [LARGE SCALE GENOMIC DNA]</scope>
    <source>
        <strain evidence="3 4">NBC_00206</strain>
    </source>
</reference>
<evidence type="ECO:0000313" key="3">
    <source>
        <dbReference type="EMBL" id="WTO84189.1"/>
    </source>
</evidence>
<evidence type="ECO:0000256" key="2">
    <source>
        <dbReference type="SAM" id="Phobius"/>
    </source>
</evidence>
<gene>
    <name evidence="3" type="ORF">OHU27_17905</name>
</gene>
<dbReference type="EMBL" id="CP108125">
    <property type="protein sequence ID" value="WTO84189.1"/>
    <property type="molecule type" value="Genomic_DNA"/>
</dbReference>
<feature type="transmembrane region" description="Helical" evidence="2">
    <location>
        <begin position="29"/>
        <end position="47"/>
    </location>
</feature>
<keyword evidence="4" id="KW-1185">Reference proteome</keyword>
<keyword evidence="2" id="KW-0472">Membrane</keyword>
<feature type="transmembrane region" description="Helical" evidence="2">
    <location>
        <begin position="59"/>
        <end position="78"/>
    </location>
</feature>
<keyword evidence="2" id="KW-1133">Transmembrane helix</keyword>
<organism evidence="3 4">
    <name type="scientific">Streptomyces nigra</name>
    <dbReference type="NCBI Taxonomy" id="1827580"/>
    <lineage>
        <taxon>Bacteria</taxon>
        <taxon>Bacillati</taxon>
        <taxon>Actinomycetota</taxon>
        <taxon>Actinomycetes</taxon>
        <taxon>Kitasatosporales</taxon>
        <taxon>Streptomycetaceae</taxon>
        <taxon>Streptomyces</taxon>
    </lineage>
</organism>
<dbReference type="Proteomes" id="UP001622690">
    <property type="component" value="Chromosome"/>
</dbReference>
<proteinExistence type="predicted"/>
<name>A0ABZ1IW11_9ACTN</name>
<dbReference type="RefSeq" id="WP_108707857.1">
    <property type="nucleotide sequence ID" value="NZ_CP029043.1"/>
</dbReference>
<feature type="transmembrane region" description="Helical" evidence="2">
    <location>
        <begin position="118"/>
        <end position="136"/>
    </location>
</feature>
<feature type="transmembrane region" description="Helical" evidence="2">
    <location>
        <begin position="90"/>
        <end position="106"/>
    </location>
</feature>
<evidence type="ECO:0000256" key="1">
    <source>
        <dbReference type="SAM" id="MobiDB-lite"/>
    </source>
</evidence>
<keyword evidence="2" id="KW-0812">Transmembrane</keyword>
<evidence type="ECO:0000313" key="4">
    <source>
        <dbReference type="Proteomes" id="UP001622690"/>
    </source>
</evidence>
<protein>
    <recommendedName>
        <fullName evidence="5">Integral membrane protein</fullName>
    </recommendedName>
</protein>
<feature type="region of interest" description="Disordered" evidence="1">
    <location>
        <begin position="1"/>
        <end position="21"/>
    </location>
</feature>
<accession>A0ABZ1IW11</accession>
<evidence type="ECO:0008006" key="5">
    <source>
        <dbReference type="Google" id="ProtNLM"/>
    </source>
</evidence>
<sequence>MAHAAPASRRRTARPRPSTDVFSPRAHRIASIAVPVVLGLVYGYWVAADRRSGGEITGWNLLLGFVSAAVFMLLFVAVRTVSRQMPRETHAIMWAAFTGCAVGFLYSQTGHSVVRSSLMGLVFAAACFIVLFYRYYTHEDAKGRPTS</sequence>
<dbReference type="GeneID" id="95476271"/>